<protein>
    <recommendedName>
        <fullName evidence="6">Carbohydrate-binding module family 96 domain-containing protein</fullName>
    </recommendedName>
</protein>
<gene>
    <name evidence="7" type="ORF">QTG54_014287</name>
</gene>
<dbReference type="EMBL" id="JATAAI010000035">
    <property type="protein sequence ID" value="KAK1735221.1"/>
    <property type="molecule type" value="Genomic_DNA"/>
</dbReference>
<reference evidence="7" key="1">
    <citation type="submission" date="2023-06" db="EMBL/GenBank/DDBJ databases">
        <title>Survivors Of The Sea: Transcriptome response of Skeletonema marinoi to long-term dormancy.</title>
        <authorList>
            <person name="Pinder M.I.M."/>
            <person name="Kourtchenko O."/>
            <person name="Robertson E.K."/>
            <person name="Larsson T."/>
            <person name="Maumus F."/>
            <person name="Osuna-Cruz C.M."/>
            <person name="Vancaester E."/>
            <person name="Stenow R."/>
            <person name="Vandepoele K."/>
            <person name="Ploug H."/>
            <person name="Bruchert V."/>
            <person name="Godhe A."/>
            <person name="Topel M."/>
        </authorList>
    </citation>
    <scope>NUCLEOTIDE SEQUENCE</scope>
    <source>
        <strain evidence="7">R05AC</strain>
    </source>
</reference>
<feature type="domain" description="Carbohydrate-binding module family 96" evidence="6">
    <location>
        <begin position="258"/>
        <end position="358"/>
    </location>
</feature>
<dbReference type="GO" id="GO:0005576">
    <property type="term" value="C:extracellular region"/>
    <property type="evidence" value="ECO:0007669"/>
    <property type="project" value="UniProtKB-SubCell"/>
</dbReference>
<evidence type="ECO:0000256" key="2">
    <source>
        <dbReference type="ARBA" id="ARBA00022525"/>
    </source>
</evidence>
<dbReference type="InterPro" id="IPR055372">
    <property type="entry name" value="CBM96"/>
</dbReference>
<feature type="compositionally biased region" description="Acidic residues" evidence="4">
    <location>
        <begin position="116"/>
        <end position="125"/>
    </location>
</feature>
<keyword evidence="5" id="KW-0472">Membrane</keyword>
<sequence length="446" mass="47719">MASVTSKHTTASSSRNMGEDVENMGRANVPTPTKTDMCTSFSSFFPVSFASDVFTSQPVTTEAEAEAASVRITNSLPSPPSPPPLASLASQGGVLYSTDSGEVVGTVPSLKLNDTDSTESDDDKDDYAATGARSRARKRSILKSIECIATLAVLMIASVTFLASLFIFYPKRGAGGPNVNYTFEDDYNENGNATNATQVETEEEDTFSTVIVTGTLSPSPTLSPTSLEPTSLETGSPSVSPSRYPPTYPPSPKIVSMALEAVEDTFIMAGETQKQGKGQGQTFGRESYLRIKGGDAATMITIIRFDTTPLIELGATVVSAKLSLFARTDSVFGGVISIASDDCEWNEKDTSWANAPDCILETGVDTSGLLDGWMGSDLLGWIGVVSDTLEWYEADLEWQPKQIPTQLTLIISSDNEDGVTYSSRNNDKEVLSRPPTVTVEYLVARQ</sequence>
<proteinExistence type="predicted"/>
<evidence type="ECO:0000256" key="1">
    <source>
        <dbReference type="ARBA" id="ARBA00004613"/>
    </source>
</evidence>
<evidence type="ECO:0000313" key="7">
    <source>
        <dbReference type="EMBL" id="KAK1735221.1"/>
    </source>
</evidence>
<keyword evidence="2" id="KW-0964">Secreted</keyword>
<feature type="region of interest" description="Disordered" evidence="4">
    <location>
        <begin position="1"/>
        <end position="35"/>
    </location>
</feature>
<organism evidence="7 8">
    <name type="scientific">Skeletonema marinoi</name>
    <dbReference type="NCBI Taxonomy" id="267567"/>
    <lineage>
        <taxon>Eukaryota</taxon>
        <taxon>Sar</taxon>
        <taxon>Stramenopiles</taxon>
        <taxon>Ochrophyta</taxon>
        <taxon>Bacillariophyta</taxon>
        <taxon>Coscinodiscophyceae</taxon>
        <taxon>Thalassiosirophycidae</taxon>
        <taxon>Thalassiosirales</taxon>
        <taxon>Skeletonemataceae</taxon>
        <taxon>Skeletonema</taxon>
        <taxon>Skeletonema marinoi-dohrnii complex</taxon>
    </lineage>
</organism>
<evidence type="ECO:0000313" key="8">
    <source>
        <dbReference type="Proteomes" id="UP001224775"/>
    </source>
</evidence>
<feature type="transmembrane region" description="Helical" evidence="5">
    <location>
        <begin position="147"/>
        <end position="169"/>
    </location>
</feature>
<feature type="compositionally biased region" description="Low complexity" evidence="4">
    <location>
        <begin position="215"/>
        <end position="242"/>
    </location>
</feature>
<dbReference type="NCBIfam" id="NF033679">
    <property type="entry name" value="DNRLRE_dom"/>
    <property type="match status" value="1"/>
</dbReference>
<keyword evidence="5" id="KW-1133">Transmembrane helix</keyword>
<evidence type="ECO:0000256" key="5">
    <source>
        <dbReference type="SAM" id="Phobius"/>
    </source>
</evidence>
<comment type="subcellular location">
    <subcellularLocation>
        <location evidence="1">Secreted</location>
    </subcellularLocation>
</comment>
<dbReference type="Proteomes" id="UP001224775">
    <property type="component" value="Unassembled WGS sequence"/>
</dbReference>
<keyword evidence="3" id="KW-0732">Signal</keyword>
<name>A0AAD9D5V1_9STRA</name>
<keyword evidence="5" id="KW-0812">Transmembrane</keyword>
<evidence type="ECO:0000259" key="6">
    <source>
        <dbReference type="Pfam" id="PF24517"/>
    </source>
</evidence>
<feature type="region of interest" description="Disordered" evidence="4">
    <location>
        <begin position="214"/>
        <end position="247"/>
    </location>
</feature>
<dbReference type="AlphaFoldDB" id="A0AAD9D5V1"/>
<feature type="compositionally biased region" description="Polar residues" evidence="4">
    <location>
        <begin position="1"/>
        <end position="16"/>
    </location>
</feature>
<evidence type="ECO:0000256" key="3">
    <source>
        <dbReference type="ARBA" id="ARBA00022729"/>
    </source>
</evidence>
<keyword evidence="8" id="KW-1185">Reference proteome</keyword>
<accession>A0AAD9D5V1</accession>
<comment type="caution">
    <text evidence="7">The sequence shown here is derived from an EMBL/GenBank/DDBJ whole genome shotgun (WGS) entry which is preliminary data.</text>
</comment>
<evidence type="ECO:0000256" key="4">
    <source>
        <dbReference type="SAM" id="MobiDB-lite"/>
    </source>
</evidence>
<dbReference type="Pfam" id="PF24517">
    <property type="entry name" value="CBM96"/>
    <property type="match status" value="1"/>
</dbReference>
<feature type="region of interest" description="Disordered" evidence="4">
    <location>
        <begin position="106"/>
        <end position="131"/>
    </location>
</feature>